<dbReference type="RefSeq" id="WP_345413077.1">
    <property type="nucleotide sequence ID" value="NZ_BAABHO010000010.1"/>
</dbReference>
<name>A0ABP9AP93_9PSEU</name>
<comment type="caution">
    <text evidence="1">The sequence shown here is derived from an EMBL/GenBank/DDBJ whole genome shotgun (WGS) entry which is preliminary data.</text>
</comment>
<organism evidence="1 2">
    <name type="scientific">Actinomycetospora chlora</name>
    <dbReference type="NCBI Taxonomy" id="663608"/>
    <lineage>
        <taxon>Bacteria</taxon>
        <taxon>Bacillati</taxon>
        <taxon>Actinomycetota</taxon>
        <taxon>Actinomycetes</taxon>
        <taxon>Pseudonocardiales</taxon>
        <taxon>Pseudonocardiaceae</taxon>
        <taxon>Actinomycetospora</taxon>
    </lineage>
</organism>
<accession>A0ABP9AP93</accession>
<dbReference type="Proteomes" id="UP001500928">
    <property type="component" value="Unassembled WGS sequence"/>
</dbReference>
<protein>
    <recommendedName>
        <fullName evidence="3">Molybdopterin oxidoreductase</fullName>
    </recommendedName>
</protein>
<evidence type="ECO:0000313" key="1">
    <source>
        <dbReference type="EMBL" id="GAA4784321.1"/>
    </source>
</evidence>
<evidence type="ECO:0000313" key="2">
    <source>
        <dbReference type="Proteomes" id="UP001500928"/>
    </source>
</evidence>
<gene>
    <name evidence="1" type="ORF">GCM10023200_17440</name>
</gene>
<keyword evidence="2" id="KW-1185">Reference proteome</keyword>
<evidence type="ECO:0008006" key="3">
    <source>
        <dbReference type="Google" id="ProtNLM"/>
    </source>
</evidence>
<reference evidence="2" key="1">
    <citation type="journal article" date="2019" name="Int. J. Syst. Evol. Microbiol.">
        <title>The Global Catalogue of Microorganisms (GCM) 10K type strain sequencing project: providing services to taxonomists for standard genome sequencing and annotation.</title>
        <authorList>
            <consortium name="The Broad Institute Genomics Platform"/>
            <consortium name="The Broad Institute Genome Sequencing Center for Infectious Disease"/>
            <person name="Wu L."/>
            <person name="Ma J."/>
        </authorList>
    </citation>
    <scope>NUCLEOTIDE SEQUENCE [LARGE SCALE GENOMIC DNA]</scope>
    <source>
        <strain evidence="2">JCM 17979</strain>
    </source>
</reference>
<proteinExistence type="predicted"/>
<sequence>MITTPRFLQGVFGFEGRGLDKPAPLDPTLTYTVPEGTTGQVLYLRGGNSSDELITLVLVVDGAPSRWLPIGAKGDMHVSLRVVEDLLAGTTVEVHLAAPEGTSGTAVVDCGLVEV</sequence>
<dbReference type="EMBL" id="BAABHO010000010">
    <property type="protein sequence ID" value="GAA4784321.1"/>
    <property type="molecule type" value="Genomic_DNA"/>
</dbReference>